<feature type="compositionally biased region" description="Basic and acidic residues" evidence="2">
    <location>
        <begin position="220"/>
        <end position="240"/>
    </location>
</feature>
<dbReference type="Pfam" id="PF11181">
    <property type="entry name" value="YflT"/>
    <property type="match status" value="1"/>
</dbReference>
<dbReference type="RefSeq" id="WP_046788959.1">
    <property type="nucleotide sequence ID" value="NZ_CP011366.1"/>
</dbReference>
<feature type="compositionally biased region" description="Basic and acidic residues" evidence="2">
    <location>
        <begin position="323"/>
        <end position="349"/>
    </location>
</feature>
<proteinExistence type="inferred from homology"/>
<keyword evidence="7" id="KW-1185">Reference proteome</keyword>
<feature type="compositionally biased region" description="Polar residues" evidence="2">
    <location>
        <begin position="175"/>
        <end position="185"/>
    </location>
</feature>
<dbReference type="Proteomes" id="UP000183090">
    <property type="component" value="Unassembled WGS sequence"/>
</dbReference>
<dbReference type="EMBL" id="CP011366">
    <property type="protein sequence ID" value="AKG72762.1"/>
    <property type="molecule type" value="Genomic_DNA"/>
</dbReference>
<protein>
    <submittedName>
        <fullName evidence="6">Heat induced stress protein YflT</fullName>
    </submittedName>
</protein>
<feature type="region of interest" description="Disordered" evidence="2">
    <location>
        <begin position="109"/>
        <end position="130"/>
    </location>
</feature>
<dbReference type="EMBL" id="FOTB01000003">
    <property type="protein sequence ID" value="SFK73684.1"/>
    <property type="molecule type" value="Genomic_DNA"/>
</dbReference>
<evidence type="ECO:0000256" key="2">
    <source>
        <dbReference type="SAM" id="MobiDB-lite"/>
    </source>
</evidence>
<feature type="compositionally biased region" description="Polar residues" evidence="2">
    <location>
        <begin position="199"/>
        <end position="212"/>
    </location>
</feature>
<evidence type="ECO:0000259" key="3">
    <source>
        <dbReference type="Pfam" id="PF11181"/>
    </source>
</evidence>
<dbReference type="KEGG" id="shv:AAT16_14045"/>
<evidence type="ECO:0000313" key="8">
    <source>
        <dbReference type="Proteomes" id="UP000183090"/>
    </source>
</evidence>
<dbReference type="Proteomes" id="UP000034029">
    <property type="component" value="Chromosome"/>
</dbReference>
<reference evidence="4 7" key="1">
    <citation type="journal article" date="2015" name="Int. J. Syst. Evol. Microbiol.">
        <title>Complete genome sequence of Salinicoccus halodurans H3B36, isolated from the Qaidam Basin in China.</title>
        <authorList>
            <person name="Jiang K."/>
            <person name="Xue Y."/>
            <person name="Ma Y."/>
        </authorList>
    </citation>
    <scope>NUCLEOTIDE SEQUENCE [LARGE SCALE GENOMIC DNA]</scope>
    <source>
        <strain evidence="4 7">H3B36</strain>
    </source>
</reference>
<sequence length="366" mass="41039">MRNIETFESEEKLLGRIEQLKTDGIKEESITVVSGDSLEKSSFDYTNINIKSAEGTAWDKIVSFFSSEDSEERVMAGMDLSDEEEQKFKNALDNGKILLYVNGDGADSIAKEPVTDDSQDTVHSDEQAEKDATNMTAAGTAGNAGVAGVTAHDDNAGNIATEEEIEQDIPRENTGGANLNPGNRNTDNDDYKAVPSGEYDNNQENSANQIHNPANEEGLSLDKSREAHDHSEKLQEDDTHLAYGEGTDEHIAVDPSVNTATEESDAEKIERHKDPDYLENEQEDYHYKNKKTIINEYKMDDRRDQHLVDTHNHPEIAEEISPEEEKNTGESDRQPLDKDFDNRNRDYSIKNDINGEQVIRLNDEER</sequence>
<reference evidence="6 8" key="3">
    <citation type="submission" date="2016-10" db="EMBL/GenBank/DDBJ databases">
        <authorList>
            <person name="Varghese N."/>
            <person name="Submissions S."/>
        </authorList>
    </citation>
    <scope>NUCLEOTIDE SEQUENCE [LARGE SCALE GENOMIC DNA]</scope>
    <source>
        <strain evidence="6 8">CGMCC 1.6501</strain>
    </source>
</reference>
<dbReference type="OrthoDB" id="2388692at2"/>
<dbReference type="InterPro" id="IPR025889">
    <property type="entry name" value="GSP17M-like_dom"/>
</dbReference>
<gene>
    <name evidence="4" type="ORF">AAT16_00105</name>
    <name evidence="5" type="ORF">AAT16_14045</name>
    <name evidence="6" type="ORF">SAMN05216235_1384</name>
</gene>
<evidence type="ECO:0000313" key="4">
    <source>
        <dbReference type="EMBL" id="AKG72762.1"/>
    </source>
</evidence>
<name>A0A0F7HI89_9STAP</name>
<evidence type="ECO:0000256" key="1">
    <source>
        <dbReference type="ARBA" id="ARBA00008128"/>
    </source>
</evidence>
<comment type="similarity">
    <text evidence="1">Belongs to the UPF0355 family.</text>
</comment>
<evidence type="ECO:0000313" key="5">
    <source>
        <dbReference type="EMBL" id="AKG75201.1"/>
    </source>
</evidence>
<feature type="region of interest" description="Disordered" evidence="2">
    <location>
        <begin position="145"/>
        <end position="366"/>
    </location>
</feature>
<dbReference type="KEGG" id="shv:AAT16_00105"/>
<evidence type="ECO:0000313" key="7">
    <source>
        <dbReference type="Proteomes" id="UP000034029"/>
    </source>
</evidence>
<feature type="domain" description="General stress protein 17M-like" evidence="3">
    <location>
        <begin position="3"/>
        <end position="95"/>
    </location>
</feature>
<dbReference type="EMBL" id="CP011366">
    <property type="protein sequence ID" value="AKG75201.1"/>
    <property type="molecule type" value="Genomic_DNA"/>
</dbReference>
<feature type="compositionally biased region" description="Basic and acidic residues" evidence="2">
    <location>
        <begin position="297"/>
        <end position="316"/>
    </location>
</feature>
<feature type="compositionally biased region" description="Basic and acidic residues" evidence="2">
    <location>
        <begin position="266"/>
        <end position="276"/>
    </location>
</feature>
<evidence type="ECO:0000313" key="6">
    <source>
        <dbReference type="EMBL" id="SFK73684.1"/>
    </source>
</evidence>
<dbReference type="AlphaFoldDB" id="A0A0F7HI89"/>
<accession>A0A0F7HI89</accession>
<organism evidence="6 8">
    <name type="scientific">Salinicoccus halodurans</name>
    <dbReference type="NCBI Taxonomy" id="407035"/>
    <lineage>
        <taxon>Bacteria</taxon>
        <taxon>Bacillati</taxon>
        <taxon>Bacillota</taxon>
        <taxon>Bacilli</taxon>
        <taxon>Bacillales</taxon>
        <taxon>Staphylococcaceae</taxon>
        <taxon>Salinicoccus</taxon>
    </lineage>
</organism>
<reference evidence="7" key="2">
    <citation type="submission" date="2015-04" db="EMBL/GenBank/DDBJ databases">
        <title>Complete genome sequence of Salinicoccus halodurans strain H3B36, isolated from the Qaidam basin of China.</title>
        <authorList>
            <person name="Ma Y."/>
            <person name="Jiang K."/>
            <person name="Xue Y."/>
        </authorList>
    </citation>
    <scope>NUCLEOTIDE SEQUENCE [LARGE SCALE GENOMIC DNA]</scope>
    <source>
        <strain evidence="7">H3B36</strain>
    </source>
</reference>